<evidence type="ECO:0000256" key="1">
    <source>
        <dbReference type="ARBA" id="ARBA00000189"/>
    </source>
</evidence>
<comment type="subcellular location">
    <subcellularLocation>
        <location evidence="11">Secreted</location>
    </subcellularLocation>
</comment>
<keyword evidence="12" id="KW-0812">Transmembrane</keyword>
<organism evidence="14 15">
    <name type="scientific">Brassica napus</name>
    <name type="common">Rape</name>
    <dbReference type="NCBI Taxonomy" id="3708"/>
    <lineage>
        <taxon>Eukaryota</taxon>
        <taxon>Viridiplantae</taxon>
        <taxon>Streptophyta</taxon>
        <taxon>Embryophyta</taxon>
        <taxon>Tracheophyta</taxon>
        <taxon>Spermatophyta</taxon>
        <taxon>Magnoliopsida</taxon>
        <taxon>eudicotyledons</taxon>
        <taxon>Gunneridae</taxon>
        <taxon>Pentapetalae</taxon>
        <taxon>rosids</taxon>
        <taxon>malvids</taxon>
        <taxon>Brassicales</taxon>
        <taxon>Brassicaceae</taxon>
        <taxon>Brassiceae</taxon>
        <taxon>Brassica</taxon>
    </lineage>
</organism>
<evidence type="ECO:0000313" key="15">
    <source>
        <dbReference type="Proteomes" id="UP000824890"/>
    </source>
</evidence>
<name>A0ABQ8CNJ2_BRANA</name>
<comment type="cofactor">
    <cofactor evidence="11">
        <name>Ca(2+)</name>
        <dbReference type="ChEBI" id="CHEBI:29108"/>
    </cofactor>
    <text evidence="11">Binds 2 calcium ions per subunit.</text>
</comment>
<dbReference type="SUPFAM" id="SSF48113">
    <property type="entry name" value="Heme-dependent peroxidases"/>
    <property type="match status" value="1"/>
</dbReference>
<dbReference type="InterPro" id="IPR002016">
    <property type="entry name" value="Haem_peroxidase"/>
</dbReference>
<dbReference type="PROSITE" id="PS50873">
    <property type="entry name" value="PEROXIDASE_4"/>
    <property type="match status" value="1"/>
</dbReference>
<reference evidence="14 15" key="1">
    <citation type="submission" date="2021-05" db="EMBL/GenBank/DDBJ databases">
        <title>Genome Assembly of Synthetic Allotetraploid Brassica napus Reveals Homoeologous Exchanges between Subgenomes.</title>
        <authorList>
            <person name="Davis J.T."/>
        </authorList>
    </citation>
    <scope>NUCLEOTIDE SEQUENCE [LARGE SCALE GENOMIC DNA]</scope>
    <source>
        <strain evidence="15">cv. Da-Ae</strain>
        <tissue evidence="14">Seedling</tissue>
    </source>
</reference>
<keyword evidence="11" id="KW-0964">Secreted</keyword>
<feature type="domain" description="Plant heme peroxidase family profile" evidence="13">
    <location>
        <begin position="42"/>
        <end position="336"/>
    </location>
</feature>
<evidence type="ECO:0000256" key="6">
    <source>
        <dbReference type="ARBA" id="ARBA00022617"/>
    </source>
</evidence>
<evidence type="ECO:0000256" key="5">
    <source>
        <dbReference type="ARBA" id="ARBA00022559"/>
    </source>
</evidence>
<dbReference type="EMBL" id="JAGKQM010000007">
    <property type="protein sequence ID" value="KAH0918604.1"/>
    <property type="molecule type" value="Genomic_DNA"/>
</dbReference>
<evidence type="ECO:0000256" key="12">
    <source>
        <dbReference type="SAM" id="Phobius"/>
    </source>
</evidence>
<feature type="non-terminal residue" evidence="14">
    <location>
        <position position="1"/>
    </location>
</feature>
<evidence type="ECO:0000256" key="7">
    <source>
        <dbReference type="ARBA" id="ARBA00022723"/>
    </source>
</evidence>
<evidence type="ECO:0000256" key="10">
    <source>
        <dbReference type="ARBA" id="ARBA00023157"/>
    </source>
</evidence>
<proteinExistence type="inferred from homology"/>
<comment type="similarity">
    <text evidence="11">Belongs to the peroxidase family. Classical plant (class III) peroxidase subfamily.</text>
</comment>
<dbReference type="PRINTS" id="PR00461">
    <property type="entry name" value="PLPEROXIDASE"/>
</dbReference>
<keyword evidence="9 11" id="KW-0408">Iron</keyword>
<evidence type="ECO:0000256" key="3">
    <source>
        <dbReference type="ARBA" id="ARBA00006873"/>
    </source>
</evidence>
<dbReference type="InterPro" id="IPR019793">
    <property type="entry name" value="Peroxidases_heam-ligand_BS"/>
</dbReference>
<dbReference type="Gene3D" id="1.10.420.10">
    <property type="entry name" value="Peroxidase, domain 2"/>
    <property type="match status" value="1"/>
</dbReference>
<evidence type="ECO:0000256" key="11">
    <source>
        <dbReference type="RuleBase" id="RU362060"/>
    </source>
</evidence>
<keyword evidence="12" id="KW-1133">Transmembrane helix</keyword>
<gene>
    <name evidence="14" type="ORF">HID58_026264</name>
</gene>
<evidence type="ECO:0000313" key="14">
    <source>
        <dbReference type="EMBL" id="KAH0918604.1"/>
    </source>
</evidence>
<keyword evidence="6 11" id="KW-0349">Heme</keyword>
<dbReference type="CDD" id="cd00693">
    <property type="entry name" value="secretory_peroxidase"/>
    <property type="match status" value="1"/>
</dbReference>
<comment type="function">
    <text evidence="2">Removal of H(2)O(2), oxidation of toxic reductants, biosynthesis and degradation of lignin, suberization, auxin catabolism, response to environmental stresses such as wounding, pathogen attack and oxidative stress. These functions might be dependent on each isozyme/isoform in each plant tissue.</text>
</comment>
<dbReference type="InterPro" id="IPR000823">
    <property type="entry name" value="Peroxidase_pln"/>
</dbReference>
<comment type="cofactor">
    <cofactor evidence="11">
        <name>heme b</name>
        <dbReference type="ChEBI" id="CHEBI:60344"/>
    </cofactor>
    <text evidence="11">Binds 1 heme b (iron(II)-protoporphyrin IX) group per subunit.</text>
</comment>
<keyword evidence="7 11" id="KW-0479">Metal-binding</keyword>
<keyword evidence="5 11" id="KW-0575">Peroxidase</keyword>
<accession>A0ABQ8CNJ2</accession>
<dbReference type="EC" id="1.11.1.7" evidence="4 11"/>
<dbReference type="Proteomes" id="UP000824890">
    <property type="component" value="Unassembled WGS sequence"/>
</dbReference>
<evidence type="ECO:0000256" key="8">
    <source>
        <dbReference type="ARBA" id="ARBA00023002"/>
    </source>
</evidence>
<dbReference type="PRINTS" id="PR00458">
    <property type="entry name" value="PEROXIDASE"/>
</dbReference>
<evidence type="ECO:0000256" key="2">
    <source>
        <dbReference type="ARBA" id="ARBA00002322"/>
    </source>
</evidence>
<dbReference type="PANTHER" id="PTHR31235">
    <property type="entry name" value="PEROXIDASE 25-RELATED"/>
    <property type="match status" value="1"/>
</dbReference>
<keyword evidence="12" id="KW-0472">Membrane</keyword>
<dbReference type="PROSITE" id="PS00435">
    <property type="entry name" value="PEROXIDASE_1"/>
    <property type="match status" value="1"/>
</dbReference>
<dbReference type="InterPro" id="IPR033905">
    <property type="entry name" value="Secretory_peroxidase"/>
</dbReference>
<evidence type="ECO:0000256" key="4">
    <source>
        <dbReference type="ARBA" id="ARBA00012313"/>
    </source>
</evidence>
<comment type="caution">
    <text evidence="14">The sequence shown here is derived from an EMBL/GenBank/DDBJ whole genome shotgun (WGS) entry which is preliminary data.</text>
</comment>
<keyword evidence="11" id="KW-0376">Hydrogen peroxide</keyword>
<evidence type="ECO:0000259" key="13">
    <source>
        <dbReference type="PROSITE" id="PS50873"/>
    </source>
</evidence>
<dbReference type="InterPro" id="IPR019794">
    <property type="entry name" value="Peroxidases_AS"/>
</dbReference>
<keyword evidence="11" id="KW-0106">Calcium</keyword>
<feature type="transmembrane region" description="Helical" evidence="12">
    <location>
        <begin position="20"/>
        <end position="38"/>
    </location>
</feature>
<evidence type="ECO:0000256" key="9">
    <source>
        <dbReference type="ARBA" id="ARBA00023004"/>
    </source>
</evidence>
<comment type="catalytic activity">
    <reaction evidence="1 11">
        <text>2 a phenolic donor + H2O2 = 2 a phenolic radical donor + 2 H2O</text>
        <dbReference type="Rhea" id="RHEA:56136"/>
        <dbReference type="ChEBI" id="CHEBI:15377"/>
        <dbReference type="ChEBI" id="CHEBI:16240"/>
        <dbReference type="ChEBI" id="CHEBI:139520"/>
        <dbReference type="ChEBI" id="CHEBI:139521"/>
        <dbReference type="EC" id="1.11.1.7"/>
    </reaction>
</comment>
<dbReference type="Gene3D" id="1.10.520.10">
    <property type="match status" value="1"/>
</dbReference>
<dbReference type="InterPro" id="IPR010255">
    <property type="entry name" value="Haem_peroxidase_sf"/>
</dbReference>
<comment type="similarity">
    <text evidence="3">Belongs to the peroxidase family. Ascorbate peroxidase subfamily.</text>
</comment>
<dbReference type="PROSITE" id="PS00436">
    <property type="entry name" value="PEROXIDASE_2"/>
    <property type="match status" value="1"/>
</dbReference>
<keyword evidence="15" id="KW-1185">Reference proteome</keyword>
<keyword evidence="8 11" id="KW-0560">Oxidoreductase</keyword>
<keyword evidence="10" id="KW-1015">Disulfide bond</keyword>
<protein>
    <recommendedName>
        <fullName evidence="4 11">Peroxidase</fullName>
        <ecNumber evidence="4 11">1.11.1.7</ecNumber>
    </recommendedName>
</protein>
<sequence>NLILRYRGVISNKTQKENMCLVGSLFSFIVFLSCIIAVCGQGTRIGFYSTTCPDAETIVRTTVTSHFGSDPKIAPGLLRMHFHDCFVQGCDGSVLISGPNTERTAGANLNLRGFEVIDDAKTQLEAACPGVVSCADILTLAARDSIALTKGQSWQVPTGRRDGRVSLATNVNNLPSPSDSVVVQQRKFAAFRLNTRDLVALVGGHTIGTAACGFFMNRIFNTTGNRADPTMDQTFVPDLQRLCPLNGDASTRVDLDFGSGNTFDTSFFNNLSRGRGILQSDHLLWTNPTTRTIVQEFLASKDSFNAQFARSMVRMSNIGVKTGANGEIRRVCSAVN</sequence>
<dbReference type="Pfam" id="PF00141">
    <property type="entry name" value="peroxidase"/>
    <property type="match status" value="1"/>
</dbReference>